<dbReference type="EMBL" id="VBSB01000028">
    <property type="protein sequence ID" value="NTY63040.1"/>
    <property type="molecule type" value="Genomic_DNA"/>
</dbReference>
<keyword evidence="2" id="KW-1185">Reference proteome</keyword>
<evidence type="ECO:0000313" key="1">
    <source>
        <dbReference type="EMBL" id="NTY63040.1"/>
    </source>
</evidence>
<accession>A0ABX2K067</accession>
<organism evidence="1 2">
    <name type="scientific">Mycolicibacterium sphagni</name>
    <dbReference type="NCBI Taxonomy" id="1786"/>
    <lineage>
        <taxon>Bacteria</taxon>
        <taxon>Bacillati</taxon>
        <taxon>Actinomycetota</taxon>
        <taxon>Actinomycetes</taxon>
        <taxon>Mycobacteriales</taxon>
        <taxon>Mycobacteriaceae</taxon>
        <taxon>Mycolicibacterium</taxon>
    </lineage>
</organism>
<dbReference type="Proteomes" id="UP000708347">
    <property type="component" value="Unassembled WGS sequence"/>
</dbReference>
<evidence type="ECO:0000313" key="2">
    <source>
        <dbReference type="Proteomes" id="UP000708347"/>
    </source>
</evidence>
<gene>
    <name evidence="1" type="ORF">FEG63_26270</name>
</gene>
<protein>
    <recommendedName>
        <fullName evidence="3">ParB/Sulfiredoxin domain-containing protein</fullName>
    </recommendedName>
</protein>
<sequence length="124" mass="13826">MIASRRAACDVHAGDWAVVLPVVIAFLARCRATADPNAISQARRDDRHITSLAPPEFRLAQSLLNTRDPIKYWNNRHGHYEANGLHRICWARTAGIPAVPVWFDNTTARPPSDAVLLQRGEPSH</sequence>
<name>A0ABX2K067_9MYCO</name>
<reference evidence="1 2" key="1">
    <citation type="submission" date="2019-05" db="EMBL/GenBank/DDBJ databases">
        <title>Mycolicibacterium sphagni ENV482 genome assembly.</title>
        <authorList>
            <person name="Chen W."/>
            <person name="Faulkner N.W."/>
            <person name="Hyman M.R."/>
        </authorList>
    </citation>
    <scope>NUCLEOTIDE SEQUENCE [LARGE SCALE GENOMIC DNA]</scope>
    <source>
        <strain evidence="1 2">ENV482</strain>
    </source>
</reference>
<proteinExistence type="predicted"/>
<evidence type="ECO:0008006" key="3">
    <source>
        <dbReference type="Google" id="ProtNLM"/>
    </source>
</evidence>
<comment type="caution">
    <text evidence="1">The sequence shown here is derived from an EMBL/GenBank/DDBJ whole genome shotgun (WGS) entry which is preliminary data.</text>
</comment>